<comment type="caution">
    <text evidence="2">The sequence shown here is derived from an EMBL/GenBank/DDBJ whole genome shotgun (WGS) entry which is preliminary data.</text>
</comment>
<protein>
    <submittedName>
        <fullName evidence="2">SEL1-like repeat protein</fullName>
    </submittedName>
</protein>
<dbReference type="InterPro" id="IPR052945">
    <property type="entry name" value="Mitotic_Regulator"/>
</dbReference>
<dbReference type="Proteomes" id="UP001226762">
    <property type="component" value="Unassembled WGS sequence"/>
</dbReference>
<dbReference type="PANTHER" id="PTHR43628:SF1">
    <property type="entry name" value="CHITIN SYNTHASE REGULATORY FACTOR 2-RELATED"/>
    <property type="match status" value="1"/>
</dbReference>
<reference evidence="2" key="2">
    <citation type="submission" date="2023-02" db="EMBL/GenBank/DDBJ databases">
        <title>'Rhodoalgimonas zhirmunskyi' gen. nov., isolated from a red alga.</title>
        <authorList>
            <person name="Nedashkovskaya O.I."/>
            <person name="Otstavnykh N.Y."/>
            <person name="Bystritskaya E.P."/>
            <person name="Balabanova L.A."/>
            <person name="Isaeva M.P."/>
        </authorList>
    </citation>
    <scope>NUCLEOTIDE SEQUENCE</scope>
    <source>
        <strain evidence="2">KCTC 52189</strain>
    </source>
</reference>
<gene>
    <name evidence="2" type="ORF">NO357_20060</name>
</gene>
<dbReference type="InterPro" id="IPR011990">
    <property type="entry name" value="TPR-like_helical_dom_sf"/>
</dbReference>
<dbReference type="AlphaFoldDB" id="A0AAE3WGY6"/>
<feature type="chain" id="PRO_5041925735" evidence="1">
    <location>
        <begin position="27"/>
        <end position="405"/>
    </location>
</feature>
<sequence length="405" mass="42676">MTERRRAHTGAVAALLAAMLSGPATAQTTATPMPQPDATAPTQAKTPEALFAEGLRYHAGDGVPQSFAAAAEWFAKAADLGHPAAQNHLGRYYHAGYGVDKDQAQALKWLAAAAQAGEPQYLHDLARALENGADGSSDPAGAADFYTAAANLGHLESKVSLGVLFQNGTGVDQDYNRARALYAEAAEAGNARARNNLGLLYVRGHGVPQDYARAAALFAQAAEQGMPQALTNLGVMYENGFGVELDEARAQELYRLGGQTGRSDGTGEVLPRLVYDPRLAPPAEGDDAMAVLQAQVRGGDPVAMFQLGWLLARPDNAPYSALTQAAALFRTAAERGYGPAMVNLGLMHFDGRGVLQDYVQGQMWLTLAEAAGQKGAAELGLRYSDVMTAAQINEAQARAAARLRQ</sequence>
<evidence type="ECO:0000256" key="1">
    <source>
        <dbReference type="SAM" id="SignalP"/>
    </source>
</evidence>
<name>A0AAE3WGY6_9RHOB</name>
<dbReference type="SMART" id="SM00671">
    <property type="entry name" value="SEL1"/>
    <property type="match status" value="8"/>
</dbReference>
<dbReference type="Gene3D" id="1.25.40.10">
    <property type="entry name" value="Tetratricopeptide repeat domain"/>
    <property type="match status" value="3"/>
</dbReference>
<dbReference type="SUPFAM" id="SSF81901">
    <property type="entry name" value="HCP-like"/>
    <property type="match status" value="3"/>
</dbReference>
<reference evidence="2" key="1">
    <citation type="submission" date="2022-07" db="EMBL/GenBank/DDBJ databases">
        <authorList>
            <person name="Otstavnykh N."/>
            <person name="Isaeva M."/>
            <person name="Bystritskaya E."/>
        </authorList>
    </citation>
    <scope>NUCLEOTIDE SEQUENCE</scope>
    <source>
        <strain evidence="2">KCTC 52189</strain>
    </source>
</reference>
<dbReference type="InterPro" id="IPR006597">
    <property type="entry name" value="Sel1-like"/>
</dbReference>
<evidence type="ECO:0000313" key="3">
    <source>
        <dbReference type="Proteomes" id="UP001226762"/>
    </source>
</evidence>
<organism evidence="2 3">
    <name type="scientific">Marimonas arenosa</name>
    <dbReference type="NCBI Taxonomy" id="1795305"/>
    <lineage>
        <taxon>Bacteria</taxon>
        <taxon>Pseudomonadati</taxon>
        <taxon>Pseudomonadota</taxon>
        <taxon>Alphaproteobacteria</taxon>
        <taxon>Rhodobacterales</taxon>
        <taxon>Paracoccaceae</taxon>
        <taxon>Marimonas</taxon>
    </lineage>
</organism>
<dbReference type="Pfam" id="PF08238">
    <property type="entry name" value="Sel1"/>
    <property type="match status" value="8"/>
</dbReference>
<proteinExistence type="predicted"/>
<keyword evidence="3" id="KW-1185">Reference proteome</keyword>
<accession>A0AAE3WGY6</accession>
<feature type="signal peptide" evidence="1">
    <location>
        <begin position="1"/>
        <end position="26"/>
    </location>
</feature>
<dbReference type="PANTHER" id="PTHR43628">
    <property type="entry name" value="ACTIVATOR OF C KINASE PROTEIN 1-RELATED"/>
    <property type="match status" value="1"/>
</dbReference>
<dbReference type="EMBL" id="JANHAX010000008">
    <property type="protein sequence ID" value="MDQ2092205.1"/>
    <property type="molecule type" value="Genomic_DNA"/>
</dbReference>
<evidence type="ECO:0000313" key="2">
    <source>
        <dbReference type="EMBL" id="MDQ2092205.1"/>
    </source>
</evidence>
<keyword evidence="1" id="KW-0732">Signal</keyword>
<dbReference type="RefSeq" id="WP_306737516.1">
    <property type="nucleotide sequence ID" value="NZ_JANHAX010000008.1"/>
</dbReference>